<dbReference type="InterPro" id="IPR025668">
    <property type="entry name" value="Tnp_DDE_dom"/>
</dbReference>
<protein>
    <recommendedName>
        <fullName evidence="1">Transposase DDE domain-containing protein</fullName>
    </recommendedName>
</protein>
<dbReference type="Proteomes" id="UP000824633">
    <property type="component" value="Chromosome"/>
</dbReference>
<dbReference type="RefSeq" id="WP_224033478.1">
    <property type="nucleotide sequence ID" value="NZ_AP024849.1"/>
</dbReference>
<gene>
    <name evidence="2" type="ORF">psyc5s11_31630</name>
</gene>
<evidence type="ECO:0000259" key="1">
    <source>
        <dbReference type="Pfam" id="PF13701"/>
    </source>
</evidence>
<organism evidence="2 3">
    <name type="scientific">Clostridium gelidum</name>
    <dbReference type="NCBI Taxonomy" id="704125"/>
    <lineage>
        <taxon>Bacteria</taxon>
        <taxon>Bacillati</taxon>
        <taxon>Bacillota</taxon>
        <taxon>Clostridia</taxon>
        <taxon>Eubacteriales</taxon>
        <taxon>Clostridiaceae</taxon>
        <taxon>Clostridium</taxon>
    </lineage>
</organism>
<feature type="domain" description="Transposase DDE" evidence="1">
    <location>
        <begin position="1"/>
        <end position="49"/>
    </location>
</feature>
<sequence length="49" mass="5816">MKSMTIETIRIKIIKIAAKITQGGRYLKFNLCSSCPYKYEFWMILNKIQ</sequence>
<dbReference type="EMBL" id="AP024849">
    <property type="protein sequence ID" value="BCZ47096.1"/>
    <property type="molecule type" value="Genomic_DNA"/>
</dbReference>
<dbReference type="Pfam" id="PF13701">
    <property type="entry name" value="DDE_Tnp_1_4"/>
    <property type="match status" value="1"/>
</dbReference>
<name>A0ABM7T7S8_9CLOT</name>
<reference evidence="3" key="1">
    <citation type="submission" date="2021-07" db="EMBL/GenBank/DDBJ databases">
        <title>Complete genome sequencing of a Clostridium isolate.</title>
        <authorList>
            <person name="Ueki A."/>
            <person name="Tonouchi A."/>
        </authorList>
    </citation>
    <scope>NUCLEOTIDE SEQUENCE [LARGE SCALE GENOMIC DNA]</scope>
    <source>
        <strain evidence="3">C5S11</strain>
    </source>
</reference>
<evidence type="ECO:0000313" key="3">
    <source>
        <dbReference type="Proteomes" id="UP000824633"/>
    </source>
</evidence>
<proteinExistence type="predicted"/>
<keyword evidence="3" id="KW-1185">Reference proteome</keyword>
<accession>A0ABM7T7S8</accession>
<evidence type="ECO:0000313" key="2">
    <source>
        <dbReference type="EMBL" id="BCZ47096.1"/>
    </source>
</evidence>